<dbReference type="Gene3D" id="3.50.50.60">
    <property type="entry name" value="FAD/NAD(P)-binding domain"/>
    <property type="match status" value="2"/>
</dbReference>
<dbReference type="PANTHER" id="PTHR10668">
    <property type="entry name" value="PHYTOENE DEHYDROGENASE"/>
    <property type="match status" value="1"/>
</dbReference>
<sequence>MGETVDAVVIGAGPNGLVAANMLVDAGWDVIVLEATDHLGGAVRSAPLAAPGFLSDVCSSFYPLGYASPPLAALRLDEYGLRWTNAPHVLAHLLPDGRAAVLDRDLDVTAASLEEFAPGDGRRWRSEYARWAEVSDELLGALLTPFPPVRPGLALYRRLRTAGLLRLARWFLLPARILGEEMFEGEGGRALLAGLALHTNLSPVEVGSGVYGWLLAMLGQQYGFPVPVGGAGRLADALVDRLRARGGEILLDAPVDRVIVGAGRALGVRSADGRHWRARRAVLADVPAPALFLDLVGADRLPDRFVDDLRHFRWDDATIKVDWALSGPVPWVNEAARRAGTVHLRVDTPGLVDFSADLAAGRVPERPFVLVGQMTTADPTRSPAGTEAMWAYTHVPRREKWTAADIDRHVERIERVIEQSAPGFRDLVIGRHVTGPERMEAENPSLVGGAINGGTAALYQLLFLRPVPGLGRADTPVDKLYLASASAHPGGGVHGGPGANAARAALARHRVVAGDLYAAGVKAAQRAVYS</sequence>
<dbReference type="Proteomes" id="UP000653674">
    <property type="component" value="Unassembled WGS sequence"/>
</dbReference>
<dbReference type="SUPFAM" id="SSF51905">
    <property type="entry name" value="FAD/NAD(P)-binding domain"/>
    <property type="match status" value="1"/>
</dbReference>
<dbReference type="PRINTS" id="PR00411">
    <property type="entry name" value="PNDRDTASEI"/>
</dbReference>
<feature type="domain" description="Amine oxidase" evidence="4">
    <location>
        <begin position="16"/>
        <end position="495"/>
    </location>
</feature>
<comment type="caution">
    <text evidence="5">The sequence shown here is derived from an EMBL/GenBank/DDBJ whole genome shotgun (WGS) entry which is preliminary data.</text>
</comment>
<dbReference type="AlphaFoldDB" id="A0A8J3LYK7"/>
<organism evidence="5 6">
    <name type="scientific">Planosporangium flavigriseum</name>
    <dbReference type="NCBI Taxonomy" id="373681"/>
    <lineage>
        <taxon>Bacteria</taxon>
        <taxon>Bacillati</taxon>
        <taxon>Actinomycetota</taxon>
        <taxon>Actinomycetes</taxon>
        <taxon>Micromonosporales</taxon>
        <taxon>Micromonosporaceae</taxon>
        <taxon>Planosporangium</taxon>
    </lineage>
</organism>
<gene>
    <name evidence="5" type="ORF">Pfl04_42950</name>
</gene>
<accession>A0A8J3LYK7</accession>
<keyword evidence="6" id="KW-1185">Reference proteome</keyword>
<name>A0A8J3LYK7_9ACTN</name>
<evidence type="ECO:0000256" key="3">
    <source>
        <dbReference type="ARBA" id="ARBA00040298"/>
    </source>
</evidence>
<dbReference type="EMBL" id="BONU01000039">
    <property type="protein sequence ID" value="GIG75891.1"/>
    <property type="molecule type" value="Genomic_DNA"/>
</dbReference>
<dbReference type="GO" id="GO:0016491">
    <property type="term" value="F:oxidoreductase activity"/>
    <property type="evidence" value="ECO:0007669"/>
    <property type="project" value="InterPro"/>
</dbReference>
<evidence type="ECO:0000313" key="6">
    <source>
        <dbReference type="Proteomes" id="UP000653674"/>
    </source>
</evidence>
<protein>
    <recommendedName>
        <fullName evidence="3">Pyridine nucleotide-disulfide oxidoreductase domain-containing protein 2</fullName>
    </recommendedName>
</protein>
<evidence type="ECO:0000313" key="5">
    <source>
        <dbReference type="EMBL" id="GIG75891.1"/>
    </source>
</evidence>
<evidence type="ECO:0000256" key="2">
    <source>
        <dbReference type="ARBA" id="ARBA00038825"/>
    </source>
</evidence>
<reference evidence="5" key="1">
    <citation type="submission" date="2021-01" db="EMBL/GenBank/DDBJ databases">
        <title>Whole genome shotgun sequence of Planosporangium flavigriseum NBRC 105377.</title>
        <authorList>
            <person name="Komaki H."/>
            <person name="Tamura T."/>
        </authorList>
    </citation>
    <scope>NUCLEOTIDE SEQUENCE</scope>
    <source>
        <strain evidence="5">NBRC 105377</strain>
    </source>
</reference>
<dbReference type="RefSeq" id="WP_168076886.1">
    <property type="nucleotide sequence ID" value="NZ_BAAAQJ010000002.1"/>
</dbReference>
<comment type="subunit">
    <text evidence="2">Interacts with COX5B; this interaction may contribute to localize PYROXD2 to the inner face of the inner mitochondrial membrane.</text>
</comment>
<evidence type="ECO:0000256" key="1">
    <source>
        <dbReference type="ARBA" id="ARBA00037217"/>
    </source>
</evidence>
<comment type="function">
    <text evidence="1">Probable oxidoreductase that may play a role as regulator of mitochondrial function.</text>
</comment>
<dbReference type="InterPro" id="IPR036188">
    <property type="entry name" value="FAD/NAD-bd_sf"/>
</dbReference>
<dbReference type="Pfam" id="PF01593">
    <property type="entry name" value="Amino_oxidase"/>
    <property type="match status" value="1"/>
</dbReference>
<dbReference type="InterPro" id="IPR002937">
    <property type="entry name" value="Amino_oxidase"/>
</dbReference>
<proteinExistence type="predicted"/>
<dbReference type="PANTHER" id="PTHR10668:SF105">
    <property type="entry name" value="DEHYDROGENASE-RELATED"/>
    <property type="match status" value="1"/>
</dbReference>
<evidence type="ECO:0000259" key="4">
    <source>
        <dbReference type="Pfam" id="PF01593"/>
    </source>
</evidence>